<keyword evidence="1" id="KW-0732">Signal</keyword>
<name>A0A377IZG4_9PAST</name>
<gene>
    <name evidence="2" type="primary">ydgA</name>
    <name evidence="2" type="ORF">NCTC13335_01446</name>
</gene>
<evidence type="ECO:0000313" key="3">
    <source>
        <dbReference type="Proteomes" id="UP000255264"/>
    </source>
</evidence>
<evidence type="ECO:0000313" key="2">
    <source>
        <dbReference type="EMBL" id="STO93562.1"/>
    </source>
</evidence>
<dbReference type="EMBL" id="UGHS01000004">
    <property type="protein sequence ID" value="STO93562.1"/>
    <property type="molecule type" value="Genomic_DNA"/>
</dbReference>
<protein>
    <submittedName>
        <fullName evidence="2">Bacterial protein of uncharacterized function (DUF945)</fullName>
    </submittedName>
</protein>
<feature type="chain" id="PRO_5016987221" evidence="1">
    <location>
        <begin position="23"/>
        <end position="502"/>
    </location>
</feature>
<keyword evidence="3" id="KW-1185">Reference proteome</keyword>
<dbReference type="Pfam" id="PF06097">
    <property type="entry name" value="DUF945"/>
    <property type="match status" value="1"/>
</dbReference>
<dbReference type="OrthoDB" id="5444681at2"/>
<dbReference type="RefSeq" id="WP_007242088.1">
    <property type="nucleotide sequence ID" value="NZ_LT906463.1"/>
</dbReference>
<accession>A0A377IZG4</accession>
<sequence>MKKSTIALGVIVALGAASVGGAWFTGQKAESEYLRQIEQANQQFQTLNLSDSVKLIYKNKQFERGFFTSQVEDEVVISLPKEGKVWTIPLSTKLYHGPFPLDQLAKFNLVPTMYSAQGVVGKNESTQPLFDFLKSDKPIQYRAATSYALNTKGAVELAGGEFADPNNPESKIAWSNINWGFDFGKDLTGKYDMTLDELSLNLIEDADADGEEEADEVSFESMKMKMKGMKIEGSFTPTKWNYLYTAKAASSTDYFEMNGVYHDGSTTSVVEKGIKGTSDISLNGDFLNVKSENSLDSLSIDGKELGKLTYNSELNHIEANAANALIEAFVDILKATPEADEEEYDSVVAMIMDNWLEKHGMAIFSNQPQIKLNPIAISDKQGKLALDLNVALAPNPEFDLMREGLYKQFTDFAINFQLDKATAENLVKTFAPEGESVNAAEAVEKFAQEGASSGMLVNGDRSVTMQLVLENGGLKLNGQPIPEEQARNALMMLAIGAMMQMH</sequence>
<reference evidence="2 3" key="1">
    <citation type="submission" date="2018-06" db="EMBL/GenBank/DDBJ databases">
        <authorList>
            <consortium name="Pathogen Informatics"/>
            <person name="Doyle S."/>
        </authorList>
    </citation>
    <scope>NUCLEOTIDE SEQUENCE [LARGE SCALE GENOMIC DNA]</scope>
    <source>
        <strain evidence="2 3">NCTC13335</strain>
    </source>
</reference>
<feature type="signal peptide" evidence="1">
    <location>
        <begin position="1"/>
        <end position="22"/>
    </location>
</feature>
<dbReference type="InterPro" id="IPR010352">
    <property type="entry name" value="DUF945"/>
</dbReference>
<dbReference type="Proteomes" id="UP000255264">
    <property type="component" value="Unassembled WGS sequence"/>
</dbReference>
<organism evidence="2 3">
    <name type="scientific">Haemophilus pittmaniae</name>
    <dbReference type="NCBI Taxonomy" id="249188"/>
    <lineage>
        <taxon>Bacteria</taxon>
        <taxon>Pseudomonadati</taxon>
        <taxon>Pseudomonadota</taxon>
        <taxon>Gammaproteobacteria</taxon>
        <taxon>Pasteurellales</taxon>
        <taxon>Pasteurellaceae</taxon>
        <taxon>Haemophilus</taxon>
    </lineage>
</organism>
<evidence type="ECO:0000256" key="1">
    <source>
        <dbReference type="SAM" id="SignalP"/>
    </source>
</evidence>
<dbReference type="AlphaFoldDB" id="A0A377IZG4"/>
<proteinExistence type="predicted"/>